<dbReference type="SMART" id="SM00256">
    <property type="entry name" value="FBOX"/>
    <property type="match status" value="1"/>
</dbReference>
<dbReference type="InterPro" id="IPR001810">
    <property type="entry name" value="F-box_dom"/>
</dbReference>
<protein>
    <recommendedName>
        <fullName evidence="2">F-box domain-containing protein</fullName>
    </recommendedName>
</protein>
<dbReference type="SUPFAM" id="SSF81383">
    <property type="entry name" value="F-box domain"/>
    <property type="match status" value="1"/>
</dbReference>
<dbReference type="Gene3D" id="1.20.1280.50">
    <property type="match status" value="1"/>
</dbReference>
<evidence type="ECO:0000313" key="4">
    <source>
        <dbReference type="Proteomes" id="UP000823388"/>
    </source>
</evidence>
<keyword evidence="4" id="KW-1185">Reference proteome</keyword>
<evidence type="ECO:0000256" key="1">
    <source>
        <dbReference type="SAM" id="MobiDB-lite"/>
    </source>
</evidence>
<gene>
    <name evidence="3" type="ORF">PVAP13_9KG180700</name>
</gene>
<proteinExistence type="predicted"/>
<dbReference type="PROSITE" id="PS50181">
    <property type="entry name" value="FBOX"/>
    <property type="match status" value="1"/>
</dbReference>
<evidence type="ECO:0000313" key="3">
    <source>
        <dbReference type="EMBL" id="KAG2548346.1"/>
    </source>
</evidence>
<dbReference type="Proteomes" id="UP000823388">
    <property type="component" value="Chromosome 9K"/>
</dbReference>
<name>A0A8T0NMH6_PANVG</name>
<accession>A0A8T0NMH6</accession>
<dbReference type="Pfam" id="PF00646">
    <property type="entry name" value="F-box"/>
    <property type="match status" value="1"/>
</dbReference>
<organism evidence="3 4">
    <name type="scientific">Panicum virgatum</name>
    <name type="common">Blackwell switchgrass</name>
    <dbReference type="NCBI Taxonomy" id="38727"/>
    <lineage>
        <taxon>Eukaryota</taxon>
        <taxon>Viridiplantae</taxon>
        <taxon>Streptophyta</taxon>
        <taxon>Embryophyta</taxon>
        <taxon>Tracheophyta</taxon>
        <taxon>Spermatophyta</taxon>
        <taxon>Magnoliopsida</taxon>
        <taxon>Liliopsida</taxon>
        <taxon>Poales</taxon>
        <taxon>Poaceae</taxon>
        <taxon>PACMAD clade</taxon>
        <taxon>Panicoideae</taxon>
        <taxon>Panicodae</taxon>
        <taxon>Paniceae</taxon>
        <taxon>Panicinae</taxon>
        <taxon>Panicum</taxon>
        <taxon>Panicum sect. Hiantes</taxon>
    </lineage>
</organism>
<evidence type="ECO:0000259" key="2">
    <source>
        <dbReference type="PROSITE" id="PS50181"/>
    </source>
</evidence>
<dbReference type="EMBL" id="CM029053">
    <property type="protein sequence ID" value="KAG2548346.1"/>
    <property type="molecule type" value="Genomic_DNA"/>
</dbReference>
<dbReference type="PANTHER" id="PTHR31672:SF13">
    <property type="entry name" value="F-BOX PROTEIN CPR30-LIKE"/>
    <property type="match status" value="1"/>
</dbReference>
<dbReference type="InterPro" id="IPR050796">
    <property type="entry name" value="SCF_F-box_component"/>
</dbReference>
<dbReference type="InterPro" id="IPR036047">
    <property type="entry name" value="F-box-like_dom_sf"/>
</dbReference>
<dbReference type="OrthoDB" id="694461at2759"/>
<reference evidence="3" key="1">
    <citation type="submission" date="2020-05" db="EMBL/GenBank/DDBJ databases">
        <title>WGS assembly of Panicum virgatum.</title>
        <authorList>
            <person name="Lovell J.T."/>
            <person name="Jenkins J."/>
            <person name="Shu S."/>
            <person name="Juenger T.E."/>
            <person name="Schmutz J."/>
        </authorList>
    </citation>
    <scope>NUCLEOTIDE SEQUENCE</scope>
    <source>
        <strain evidence="3">AP13</strain>
    </source>
</reference>
<dbReference type="PANTHER" id="PTHR31672">
    <property type="entry name" value="BNACNNG10540D PROTEIN"/>
    <property type="match status" value="1"/>
</dbReference>
<dbReference type="AlphaFoldDB" id="A0A8T0NMH6"/>
<sequence>MAGGAEKRHVAAMRDGAAIREGRRAGEGRVALSPLTSLYQEQPNRPPHVQVLCNRICAFWPDSLLCSNPNTPHRPSRHHPQPHRRDSTVFRRPAGLRRIPLVASVQAACNHEPGTSEMEEDASEVGTQDSSNQGEAPALPEELLTEILARLPAKSVGHLRCASRAWRATLSSDYFADLHLRRANRPDRPRLLLTAVGSSYDAHLHSWSWQPGGAVEKLMPDDFSDGIIVPLAKPCRGLILVRGTDYGGYFVCNPSTGDVLALPDSEAPLKMIWRPSKHPEHPPPFFFEVSYGLGYCAVKREFKVVRLFC</sequence>
<feature type="region of interest" description="Disordered" evidence="1">
    <location>
        <begin position="111"/>
        <end position="137"/>
    </location>
</feature>
<comment type="caution">
    <text evidence="3">The sequence shown here is derived from an EMBL/GenBank/DDBJ whole genome shotgun (WGS) entry which is preliminary data.</text>
</comment>
<feature type="compositionally biased region" description="Polar residues" evidence="1">
    <location>
        <begin position="125"/>
        <end position="134"/>
    </location>
</feature>
<feature type="domain" description="F-box" evidence="2">
    <location>
        <begin position="133"/>
        <end position="178"/>
    </location>
</feature>
<dbReference type="CDD" id="cd22157">
    <property type="entry name" value="F-box_AtFBW1-like"/>
    <property type="match status" value="1"/>
</dbReference>